<proteinExistence type="inferred from homology"/>
<comment type="subunit">
    <text evidence="4">Homodimer.</text>
</comment>
<comment type="function">
    <text evidence="4">Involved in the third step of the chorismate pathway, which leads to the biosynthesis of aromatic amino acids. Catalyzes the cis-dehydration of 3-dehydroquinate (DHQ) and introduces the first double bond of the aromatic ring to yield 3-dehydroshikimate.</text>
</comment>
<dbReference type="GO" id="GO:0008652">
    <property type="term" value="P:amino acid biosynthetic process"/>
    <property type="evidence" value="ECO:0007669"/>
    <property type="project" value="UniProtKB-KW"/>
</dbReference>
<dbReference type="PANTHER" id="PTHR43699:SF1">
    <property type="entry name" value="3-DEHYDROQUINATE DEHYDRATASE"/>
    <property type="match status" value="1"/>
</dbReference>
<organism evidence="5">
    <name type="scientific">Archaeoglobus fulgidus</name>
    <dbReference type="NCBI Taxonomy" id="2234"/>
    <lineage>
        <taxon>Archaea</taxon>
        <taxon>Methanobacteriati</taxon>
        <taxon>Methanobacteriota</taxon>
        <taxon>Archaeoglobi</taxon>
        <taxon>Archaeoglobales</taxon>
        <taxon>Archaeoglobaceae</taxon>
        <taxon>Archaeoglobus</taxon>
    </lineage>
</organism>
<dbReference type="UniPathway" id="UPA00053">
    <property type="reaction ID" value="UER00086"/>
</dbReference>
<dbReference type="SUPFAM" id="SSF51569">
    <property type="entry name" value="Aldolase"/>
    <property type="match status" value="1"/>
</dbReference>
<dbReference type="PANTHER" id="PTHR43699">
    <property type="entry name" value="3-DEHYDROQUINATE DEHYDRATASE"/>
    <property type="match status" value="1"/>
</dbReference>
<dbReference type="GO" id="GO:0003855">
    <property type="term" value="F:3-dehydroquinate dehydratase activity"/>
    <property type="evidence" value="ECO:0007669"/>
    <property type="project" value="UniProtKB-UniRule"/>
</dbReference>
<dbReference type="EC" id="4.2.1.10" evidence="4"/>
<comment type="catalytic activity">
    <reaction evidence="1 4">
        <text>3-dehydroquinate = 3-dehydroshikimate + H2O</text>
        <dbReference type="Rhea" id="RHEA:21096"/>
        <dbReference type="ChEBI" id="CHEBI:15377"/>
        <dbReference type="ChEBI" id="CHEBI:16630"/>
        <dbReference type="ChEBI" id="CHEBI:32364"/>
        <dbReference type="EC" id="4.2.1.10"/>
    </reaction>
</comment>
<dbReference type="CDD" id="cd00502">
    <property type="entry name" value="DHQase_I"/>
    <property type="match status" value="1"/>
</dbReference>
<dbReference type="InterPro" id="IPR050146">
    <property type="entry name" value="Type-I_3-dehydroquinase"/>
</dbReference>
<feature type="binding site" evidence="4">
    <location>
        <position position="159"/>
    </location>
    <ligand>
        <name>3-dehydroquinate</name>
        <dbReference type="ChEBI" id="CHEBI:32364"/>
    </ligand>
</feature>
<feature type="active site" description="Schiff-base intermediate with substrate" evidence="4">
    <location>
        <position position="122"/>
    </location>
</feature>
<comment type="pathway">
    <text evidence="4">Metabolic intermediate biosynthesis; chorismate biosynthesis; chorismate from D-erythrose 4-phosphate and phosphoenolpyruvate: step 3/7.</text>
</comment>
<dbReference type="HAMAP" id="MF_00214">
    <property type="entry name" value="AroD"/>
    <property type="match status" value="1"/>
</dbReference>
<dbReference type="GO" id="GO:0009423">
    <property type="term" value="P:chorismate biosynthetic process"/>
    <property type="evidence" value="ECO:0007669"/>
    <property type="project" value="UniProtKB-UniRule"/>
</dbReference>
<evidence type="ECO:0000256" key="4">
    <source>
        <dbReference type="HAMAP-Rule" id="MF_00214"/>
    </source>
</evidence>
<feature type="binding site" evidence="4">
    <location>
        <position position="182"/>
    </location>
    <ligand>
        <name>3-dehydroquinate</name>
        <dbReference type="ChEBI" id="CHEBI:32364"/>
    </ligand>
</feature>
<dbReference type="GO" id="GO:0046279">
    <property type="term" value="P:3,4-dihydroxybenzoate biosynthetic process"/>
    <property type="evidence" value="ECO:0007669"/>
    <property type="project" value="TreeGrafter"/>
</dbReference>
<reference evidence="5" key="1">
    <citation type="journal article" date="2020" name="mSystems">
        <title>Genome- and Community-Level Interaction Insights into Carbon Utilization and Element Cycling Functions of Hydrothermarchaeota in Hydrothermal Sediment.</title>
        <authorList>
            <person name="Zhou Z."/>
            <person name="Liu Y."/>
            <person name="Xu W."/>
            <person name="Pan J."/>
            <person name="Luo Z.H."/>
            <person name="Li M."/>
        </authorList>
    </citation>
    <scope>NUCLEOTIDE SEQUENCE [LARGE SCALE GENOMIC DNA]</scope>
    <source>
        <strain evidence="5">SpSt-587</strain>
    </source>
</reference>
<keyword evidence="4" id="KW-0028">Amino-acid biosynthesis</keyword>
<dbReference type="EMBL" id="DSYZ01000132">
    <property type="protein sequence ID" value="HGT83477.1"/>
    <property type="molecule type" value="Genomic_DNA"/>
</dbReference>
<evidence type="ECO:0000256" key="3">
    <source>
        <dbReference type="ARBA" id="ARBA00023270"/>
    </source>
</evidence>
<dbReference type="Pfam" id="PF01487">
    <property type="entry name" value="DHquinase_I"/>
    <property type="match status" value="1"/>
</dbReference>
<dbReference type="InterPro" id="IPR013785">
    <property type="entry name" value="Aldolase_TIM"/>
</dbReference>
<feature type="active site" description="Proton donor/acceptor" evidence="4">
    <location>
        <position position="98"/>
    </location>
</feature>
<protein>
    <recommendedName>
        <fullName evidence="4">3-dehydroquinate dehydratase</fullName>
        <shortName evidence="4">3-dehydroquinase</shortName>
        <ecNumber evidence="4">4.2.1.10</ecNumber>
    </recommendedName>
    <alternativeName>
        <fullName evidence="4">Type I DHQase</fullName>
    </alternativeName>
    <alternativeName>
        <fullName evidence="4">Type I dehydroquinase</fullName>
        <shortName evidence="4">DHQ1</shortName>
    </alternativeName>
</protein>
<sequence>MMIVATVSSLEEIKLAEKADLIELRLDLGVFENLRAGRYIVTFRRRIDGGKYEGGEEERIWKLRSFAEKVSAEFVDLENDLNDEVFKAFNCKVIESYHNFKETPSFDFLKNLVESKRGDYFKIATMGKSNEDWRKIAKLLLEYENLIAFLMGEEFKFTRLASLLLGSPMVYCYVGSKKAPGQFELNEMIRMLEILGLRR</sequence>
<evidence type="ECO:0000256" key="1">
    <source>
        <dbReference type="ARBA" id="ARBA00001864"/>
    </source>
</evidence>
<dbReference type="GO" id="GO:0009073">
    <property type="term" value="P:aromatic amino acid family biosynthetic process"/>
    <property type="evidence" value="ECO:0007669"/>
    <property type="project" value="UniProtKB-KW"/>
</dbReference>
<feature type="binding site" evidence="4">
    <location>
        <begin position="23"/>
        <end position="25"/>
    </location>
    <ligand>
        <name>3-dehydroquinate</name>
        <dbReference type="ChEBI" id="CHEBI:32364"/>
    </ligand>
</feature>
<keyword evidence="2 4" id="KW-0456">Lyase</keyword>
<evidence type="ECO:0000256" key="2">
    <source>
        <dbReference type="ARBA" id="ARBA00023239"/>
    </source>
</evidence>
<name>A0A7J3M3D2_ARCFL</name>
<keyword evidence="3 4" id="KW-0704">Schiff base</keyword>
<keyword evidence="4" id="KW-0057">Aromatic amino acid biosynthesis</keyword>
<accession>A0A7J3M3D2</accession>
<dbReference type="InterPro" id="IPR001381">
    <property type="entry name" value="DHquinase_I"/>
</dbReference>
<dbReference type="AlphaFoldDB" id="A0A7J3M3D2"/>
<comment type="caution">
    <text evidence="5">The sequence shown here is derived from an EMBL/GenBank/DDBJ whole genome shotgun (WGS) entry which is preliminary data.</text>
</comment>
<gene>
    <name evidence="4" type="primary">aroD</name>
    <name evidence="5" type="ORF">ENT52_07125</name>
</gene>
<feature type="binding site" evidence="4">
    <location>
        <position position="44"/>
    </location>
    <ligand>
        <name>3-dehydroquinate</name>
        <dbReference type="ChEBI" id="CHEBI:32364"/>
    </ligand>
</feature>
<dbReference type="Gene3D" id="3.20.20.70">
    <property type="entry name" value="Aldolase class I"/>
    <property type="match status" value="1"/>
</dbReference>
<comment type="similarity">
    <text evidence="4">Belongs to the type-I 3-dehydroquinase family.</text>
</comment>
<comment type="caution">
    <text evidence="4">Lacks conserved residue(s) required for the propagation of feature annotation.</text>
</comment>
<evidence type="ECO:0000313" key="5">
    <source>
        <dbReference type="EMBL" id="HGT83477.1"/>
    </source>
</evidence>